<evidence type="ECO:0000313" key="2">
    <source>
        <dbReference type="EMBL" id="CAG7785277.1"/>
    </source>
</evidence>
<organism evidence="2 3">
    <name type="scientific">Allacma fusca</name>
    <dbReference type="NCBI Taxonomy" id="39272"/>
    <lineage>
        <taxon>Eukaryota</taxon>
        <taxon>Metazoa</taxon>
        <taxon>Ecdysozoa</taxon>
        <taxon>Arthropoda</taxon>
        <taxon>Hexapoda</taxon>
        <taxon>Collembola</taxon>
        <taxon>Symphypleona</taxon>
        <taxon>Sminthuridae</taxon>
        <taxon>Allacma</taxon>
    </lineage>
</organism>
<keyword evidence="3" id="KW-1185">Reference proteome</keyword>
<dbReference type="EMBL" id="CAJVCH010292683">
    <property type="protein sequence ID" value="CAG7785277.1"/>
    <property type="molecule type" value="Genomic_DNA"/>
</dbReference>
<proteinExistence type="predicted"/>
<sequence>MQLVMLQPMLKGAERGEKPKGYNRNPSHPQKIAKLLPLTPHTQKGINILNYPPPLPKSQMTVKHQPICIATKGTNEKPLVHGGPAPVVLATASMAESLVTDTQPASIKVRMQQVEETQELILNQLKSMTPTFDSKFALIIPVKSAAALEILE</sequence>
<feature type="region of interest" description="Disordered" evidence="1">
    <location>
        <begin position="1"/>
        <end position="30"/>
    </location>
</feature>
<evidence type="ECO:0000256" key="1">
    <source>
        <dbReference type="SAM" id="MobiDB-lite"/>
    </source>
</evidence>
<protein>
    <submittedName>
        <fullName evidence="2">Uncharacterized protein</fullName>
    </submittedName>
</protein>
<evidence type="ECO:0000313" key="3">
    <source>
        <dbReference type="Proteomes" id="UP000708208"/>
    </source>
</evidence>
<comment type="caution">
    <text evidence="2">The sequence shown here is derived from an EMBL/GenBank/DDBJ whole genome shotgun (WGS) entry which is preliminary data.</text>
</comment>
<dbReference type="AlphaFoldDB" id="A0A8J2P8Y0"/>
<accession>A0A8J2P8Y0</accession>
<dbReference type="Proteomes" id="UP000708208">
    <property type="component" value="Unassembled WGS sequence"/>
</dbReference>
<gene>
    <name evidence="2" type="ORF">AFUS01_LOCUS23909</name>
</gene>
<reference evidence="2" key="1">
    <citation type="submission" date="2021-06" db="EMBL/GenBank/DDBJ databases">
        <authorList>
            <person name="Hodson N. C."/>
            <person name="Mongue J. A."/>
            <person name="Jaron S. K."/>
        </authorList>
    </citation>
    <scope>NUCLEOTIDE SEQUENCE</scope>
</reference>
<name>A0A8J2P8Y0_9HEXA</name>